<evidence type="ECO:0000256" key="3">
    <source>
        <dbReference type="ARBA" id="ARBA00022801"/>
    </source>
</evidence>
<dbReference type="InterPro" id="IPR013780">
    <property type="entry name" value="Glyco_hydro_b"/>
</dbReference>
<evidence type="ECO:0000256" key="5">
    <source>
        <dbReference type="SAM" id="SignalP"/>
    </source>
</evidence>
<keyword evidence="3 4" id="KW-0378">Hydrolase</keyword>
<feature type="domain" description="Glycosyl hydrolase family 30 TIM-barrel" evidence="6">
    <location>
        <begin position="71"/>
        <end position="365"/>
    </location>
</feature>
<comment type="caution">
    <text evidence="7">The sequence shown here is derived from an EMBL/GenBank/DDBJ whole genome shotgun (WGS) entry which is preliminary data.</text>
</comment>
<keyword evidence="8" id="KW-1185">Reference proteome</keyword>
<evidence type="ECO:0000256" key="2">
    <source>
        <dbReference type="ARBA" id="ARBA00022729"/>
    </source>
</evidence>
<dbReference type="Gene3D" id="3.20.20.80">
    <property type="entry name" value="Glycosidases"/>
    <property type="match status" value="1"/>
</dbReference>
<dbReference type="PANTHER" id="PTHR11069">
    <property type="entry name" value="GLUCOSYLCERAMIDASE"/>
    <property type="match status" value="1"/>
</dbReference>
<dbReference type="GO" id="GO:0004348">
    <property type="term" value="F:glucosylceramidase activity"/>
    <property type="evidence" value="ECO:0007669"/>
    <property type="project" value="InterPro"/>
</dbReference>
<feature type="chain" id="PRO_5040281238" evidence="5">
    <location>
        <begin position="20"/>
        <end position="497"/>
    </location>
</feature>
<comment type="similarity">
    <text evidence="1 4">Belongs to the glycosyl hydrolase 30 family.</text>
</comment>
<gene>
    <name evidence="7" type="ORF">BJ322DRAFT_1066587</name>
</gene>
<accession>A0A9P6L5K4</accession>
<dbReference type="GO" id="GO:0016020">
    <property type="term" value="C:membrane"/>
    <property type="evidence" value="ECO:0007669"/>
    <property type="project" value="GOC"/>
</dbReference>
<reference evidence="7" key="1">
    <citation type="journal article" date="2020" name="Nat. Commun.">
        <title>Large-scale genome sequencing of mycorrhizal fungi provides insights into the early evolution of symbiotic traits.</title>
        <authorList>
            <person name="Miyauchi S."/>
            <person name="Kiss E."/>
            <person name="Kuo A."/>
            <person name="Drula E."/>
            <person name="Kohler A."/>
            <person name="Sanchez-Garcia M."/>
            <person name="Morin E."/>
            <person name="Andreopoulos B."/>
            <person name="Barry K.W."/>
            <person name="Bonito G."/>
            <person name="Buee M."/>
            <person name="Carver A."/>
            <person name="Chen C."/>
            <person name="Cichocki N."/>
            <person name="Clum A."/>
            <person name="Culley D."/>
            <person name="Crous P.W."/>
            <person name="Fauchery L."/>
            <person name="Girlanda M."/>
            <person name="Hayes R.D."/>
            <person name="Keri Z."/>
            <person name="LaButti K."/>
            <person name="Lipzen A."/>
            <person name="Lombard V."/>
            <person name="Magnuson J."/>
            <person name="Maillard F."/>
            <person name="Murat C."/>
            <person name="Nolan M."/>
            <person name="Ohm R.A."/>
            <person name="Pangilinan J."/>
            <person name="Pereira M.F."/>
            <person name="Perotto S."/>
            <person name="Peter M."/>
            <person name="Pfister S."/>
            <person name="Riley R."/>
            <person name="Sitrit Y."/>
            <person name="Stielow J.B."/>
            <person name="Szollosi G."/>
            <person name="Zifcakova L."/>
            <person name="Stursova M."/>
            <person name="Spatafora J.W."/>
            <person name="Tedersoo L."/>
            <person name="Vaario L.M."/>
            <person name="Yamada A."/>
            <person name="Yan M."/>
            <person name="Wang P."/>
            <person name="Xu J."/>
            <person name="Bruns T."/>
            <person name="Baldrian P."/>
            <person name="Vilgalys R."/>
            <person name="Dunand C."/>
            <person name="Henrissat B."/>
            <person name="Grigoriev I.V."/>
            <person name="Hibbett D."/>
            <person name="Nagy L.G."/>
            <person name="Martin F.M."/>
        </authorList>
    </citation>
    <scope>NUCLEOTIDE SEQUENCE</scope>
    <source>
        <strain evidence="7">UH-Tt-Lm1</strain>
    </source>
</reference>
<reference evidence="7" key="2">
    <citation type="submission" date="2020-11" db="EMBL/GenBank/DDBJ databases">
        <authorList>
            <consortium name="DOE Joint Genome Institute"/>
            <person name="Kuo A."/>
            <person name="Miyauchi S."/>
            <person name="Kiss E."/>
            <person name="Drula E."/>
            <person name="Kohler A."/>
            <person name="Sanchez-Garcia M."/>
            <person name="Andreopoulos B."/>
            <person name="Barry K.W."/>
            <person name="Bonito G."/>
            <person name="Buee M."/>
            <person name="Carver A."/>
            <person name="Chen C."/>
            <person name="Cichocki N."/>
            <person name="Clum A."/>
            <person name="Culley D."/>
            <person name="Crous P.W."/>
            <person name="Fauchery L."/>
            <person name="Girlanda M."/>
            <person name="Hayes R."/>
            <person name="Keri Z."/>
            <person name="Labutti K."/>
            <person name="Lipzen A."/>
            <person name="Lombard V."/>
            <person name="Magnuson J."/>
            <person name="Maillard F."/>
            <person name="Morin E."/>
            <person name="Murat C."/>
            <person name="Nolan M."/>
            <person name="Ohm R."/>
            <person name="Pangilinan J."/>
            <person name="Pereira M."/>
            <person name="Perotto S."/>
            <person name="Peter M."/>
            <person name="Riley R."/>
            <person name="Sitrit Y."/>
            <person name="Stielow B."/>
            <person name="Szollosi G."/>
            <person name="Zifcakova L."/>
            <person name="Stursova M."/>
            <person name="Spatafora J.W."/>
            <person name="Tedersoo L."/>
            <person name="Vaario L.-M."/>
            <person name="Yamada A."/>
            <person name="Yan M."/>
            <person name="Wang P."/>
            <person name="Xu J."/>
            <person name="Bruns T."/>
            <person name="Baldrian P."/>
            <person name="Vilgalys R."/>
            <person name="Henrissat B."/>
            <person name="Grigoriev I.V."/>
            <person name="Hibbett D."/>
            <person name="Nagy L.G."/>
            <person name="Martin F.M."/>
        </authorList>
    </citation>
    <scope>NUCLEOTIDE SEQUENCE</scope>
    <source>
        <strain evidence="7">UH-Tt-Lm1</strain>
    </source>
</reference>
<dbReference type="InterPro" id="IPR001139">
    <property type="entry name" value="Glyco_hydro_30"/>
</dbReference>
<keyword evidence="4" id="KW-0326">Glycosidase</keyword>
<dbReference type="PANTHER" id="PTHR11069:SF23">
    <property type="entry name" value="LYSOSOMAL ACID GLUCOSYLCERAMIDASE"/>
    <property type="match status" value="1"/>
</dbReference>
<dbReference type="AlphaFoldDB" id="A0A9P6L5K4"/>
<evidence type="ECO:0000256" key="4">
    <source>
        <dbReference type="RuleBase" id="RU361188"/>
    </source>
</evidence>
<name>A0A9P6L5K4_9AGAM</name>
<sequence length="497" mass="54490">MRCPPIAGTLLTFVLPVMSQTILDVWQTTWDKSRLFTNVGVNTSVNFQAPGAPASVDIQINDSTYFQVMVGHGASLTDSSAKLLNQLKSQNSGSYWALIGTLFDPTDGHNSAGLSYLRVPLGSSDFSDSLYTFASSTNDGLASFNIENAPGYLFSTIADIQTVNPGIKVHLLPWSPPPWMKTSNSMNGGEFIDSFTNTYAMYLLKSLQGFKNKGITAYAIGIQNEPENSDSTYPTCIFTPTQEANVGMALRPLMDSNGFGGTKIIAYEHNWVDGGQYPVQVLQQANSQFAGAGFHCYAGNYSQQGQFESAFPSKEVYFTECTGLFGTDWWTNIKWWMNNLYTGSVNNWAKAVLMWNIALDGNGQPLLPGTSSCKNPSCRGVVTINGGSYTLNEEYYTMAQASRAITPKDPGGPWGQRIGVNVAGSNAWTLQVTAFVTMRNNPSDWWRYSIVVLNWNDNNNGAWNPQNVAATISFRGQQTTFSFPVGVTTLWWYAAPK</sequence>
<evidence type="ECO:0000259" key="6">
    <source>
        <dbReference type="Pfam" id="PF02055"/>
    </source>
</evidence>
<evidence type="ECO:0000256" key="1">
    <source>
        <dbReference type="ARBA" id="ARBA00005382"/>
    </source>
</evidence>
<dbReference type="EMBL" id="WIUZ02000009">
    <property type="protein sequence ID" value="KAF9783687.1"/>
    <property type="molecule type" value="Genomic_DNA"/>
</dbReference>
<organism evidence="7 8">
    <name type="scientific">Thelephora terrestris</name>
    <dbReference type="NCBI Taxonomy" id="56493"/>
    <lineage>
        <taxon>Eukaryota</taxon>
        <taxon>Fungi</taxon>
        <taxon>Dikarya</taxon>
        <taxon>Basidiomycota</taxon>
        <taxon>Agaricomycotina</taxon>
        <taxon>Agaricomycetes</taxon>
        <taxon>Thelephorales</taxon>
        <taxon>Thelephoraceae</taxon>
        <taxon>Thelephora</taxon>
    </lineage>
</organism>
<dbReference type="InterPro" id="IPR033453">
    <property type="entry name" value="Glyco_hydro_30_TIM-barrel"/>
</dbReference>
<evidence type="ECO:0000313" key="8">
    <source>
        <dbReference type="Proteomes" id="UP000736335"/>
    </source>
</evidence>
<dbReference type="Pfam" id="PF02055">
    <property type="entry name" value="Glyco_hydro_30"/>
    <property type="match status" value="1"/>
</dbReference>
<evidence type="ECO:0000313" key="7">
    <source>
        <dbReference type="EMBL" id="KAF9783687.1"/>
    </source>
</evidence>
<protein>
    <submittedName>
        <fullName evidence="7">Glycoside hydrolase superfamily</fullName>
    </submittedName>
</protein>
<dbReference type="InterPro" id="IPR017853">
    <property type="entry name" value="GH"/>
</dbReference>
<dbReference type="Proteomes" id="UP000736335">
    <property type="component" value="Unassembled WGS sequence"/>
</dbReference>
<dbReference type="SUPFAM" id="SSF51445">
    <property type="entry name" value="(Trans)glycosidases"/>
    <property type="match status" value="1"/>
</dbReference>
<dbReference type="Gene3D" id="2.60.40.1180">
    <property type="entry name" value="Golgi alpha-mannosidase II"/>
    <property type="match status" value="1"/>
</dbReference>
<feature type="signal peptide" evidence="5">
    <location>
        <begin position="1"/>
        <end position="19"/>
    </location>
</feature>
<dbReference type="GO" id="GO:0006680">
    <property type="term" value="P:glucosylceramide catabolic process"/>
    <property type="evidence" value="ECO:0007669"/>
    <property type="project" value="TreeGrafter"/>
</dbReference>
<proteinExistence type="inferred from homology"/>
<dbReference type="OrthoDB" id="2160638at2759"/>
<keyword evidence="2 5" id="KW-0732">Signal</keyword>